<organism evidence="2 3">
    <name type="scientific">Cajanus cajan</name>
    <name type="common">Pigeon pea</name>
    <name type="synonym">Cajanus indicus</name>
    <dbReference type="NCBI Taxonomy" id="3821"/>
    <lineage>
        <taxon>Eukaryota</taxon>
        <taxon>Viridiplantae</taxon>
        <taxon>Streptophyta</taxon>
        <taxon>Embryophyta</taxon>
        <taxon>Tracheophyta</taxon>
        <taxon>Spermatophyta</taxon>
        <taxon>Magnoliopsida</taxon>
        <taxon>eudicotyledons</taxon>
        <taxon>Gunneridae</taxon>
        <taxon>Pentapetalae</taxon>
        <taxon>rosids</taxon>
        <taxon>fabids</taxon>
        <taxon>Fabales</taxon>
        <taxon>Fabaceae</taxon>
        <taxon>Papilionoideae</taxon>
        <taxon>50 kb inversion clade</taxon>
        <taxon>NPAAA clade</taxon>
        <taxon>indigoferoid/millettioid clade</taxon>
        <taxon>Phaseoleae</taxon>
        <taxon>Cajanus</taxon>
    </lineage>
</organism>
<sequence>IKRMSPTEIQIQREKGLCYTCDEKFTPFHNDQYLKILNSCTGSLDSLVGEDANKAFSMLKKEITQALVLALPDFSTPFTLEIDASWVGIGVVLSKQQHLITYFFPKSLMLGCSDSQPMQEGFLLSFKQ</sequence>
<feature type="non-terminal residue" evidence="2">
    <location>
        <position position="1"/>
    </location>
</feature>
<evidence type="ECO:0000259" key="1">
    <source>
        <dbReference type="Pfam" id="PF17919"/>
    </source>
</evidence>
<feature type="domain" description="Reverse transcriptase/retrotransposon-derived protein RNase H-like" evidence="1">
    <location>
        <begin position="50"/>
        <end position="98"/>
    </location>
</feature>
<dbReference type="InterPro" id="IPR043502">
    <property type="entry name" value="DNA/RNA_pol_sf"/>
</dbReference>
<keyword evidence="3" id="KW-1185">Reference proteome</keyword>
<evidence type="ECO:0000313" key="2">
    <source>
        <dbReference type="EMBL" id="KYP51748.1"/>
    </source>
</evidence>
<dbReference type="EMBL" id="KQ483433">
    <property type="protein sequence ID" value="KYP51748.1"/>
    <property type="molecule type" value="Genomic_DNA"/>
</dbReference>
<dbReference type="SUPFAM" id="SSF56672">
    <property type="entry name" value="DNA/RNA polymerases"/>
    <property type="match status" value="1"/>
</dbReference>
<dbReference type="InterPro" id="IPR051320">
    <property type="entry name" value="Viral_Replic_Matur_Polypro"/>
</dbReference>
<protein>
    <recommendedName>
        <fullName evidence="1">Reverse transcriptase/retrotransposon-derived protein RNase H-like domain-containing protein</fullName>
    </recommendedName>
</protein>
<gene>
    <name evidence="2" type="ORF">KK1_026408</name>
</gene>
<dbReference type="InterPro" id="IPR041577">
    <property type="entry name" value="RT_RNaseH_2"/>
</dbReference>
<accession>A0A151SAD7</accession>
<dbReference type="Gramene" id="C.cajan_26440.t">
    <property type="protein sequence ID" value="C.cajan_26440.t"/>
    <property type="gene ID" value="C.cajan_26440"/>
</dbReference>
<evidence type="ECO:0000313" key="3">
    <source>
        <dbReference type="Proteomes" id="UP000075243"/>
    </source>
</evidence>
<dbReference type="PANTHER" id="PTHR33064:SF37">
    <property type="entry name" value="RIBONUCLEASE H"/>
    <property type="match status" value="1"/>
</dbReference>
<dbReference type="AlphaFoldDB" id="A0A151SAD7"/>
<proteinExistence type="predicted"/>
<name>A0A151SAD7_CAJCA</name>
<dbReference type="PANTHER" id="PTHR33064">
    <property type="entry name" value="POL PROTEIN"/>
    <property type="match status" value="1"/>
</dbReference>
<reference evidence="2" key="1">
    <citation type="journal article" date="2012" name="Nat. Biotechnol.">
        <title>Draft genome sequence of pigeonpea (Cajanus cajan), an orphan legume crop of resource-poor farmers.</title>
        <authorList>
            <person name="Varshney R.K."/>
            <person name="Chen W."/>
            <person name="Li Y."/>
            <person name="Bharti A.K."/>
            <person name="Saxena R.K."/>
            <person name="Schlueter J.A."/>
            <person name="Donoghue M.T."/>
            <person name="Azam S."/>
            <person name="Fan G."/>
            <person name="Whaley A.M."/>
            <person name="Farmer A.D."/>
            <person name="Sheridan J."/>
            <person name="Iwata A."/>
            <person name="Tuteja R."/>
            <person name="Penmetsa R.V."/>
            <person name="Wu W."/>
            <person name="Upadhyaya H.D."/>
            <person name="Yang S.P."/>
            <person name="Shah T."/>
            <person name="Saxena K.B."/>
            <person name="Michael T."/>
            <person name="McCombie W.R."/>
            <person name="Yang B."/>
            <person name="Zhang G."/>
            <person name="Yang H."/>
            <person name="Wang J."/>
            <person name="Spillane C."/>
            <person name="Cook D.R."/>
            <person name="May G.D."/>
            <person name="Xu X."/>
            <person name="Jackson S.A."/>
        </authorList>
    </citation>
    <scope>NUCLEOTIDE SEQUENCE [LARGE SCALE GENOMIC DNA]</scope>
</reference>
<dbReference type="Proteomes" id="UP000075243">
    <property type="component" value="Unassembled WGS sequence"/>
</dbReference>
<dbReference type="Pfam" id="PF17919">
    <property type="entry name" value="RT_RNaseH_2"/>
    <property type="match status" value="1"/>
</dbReference>